<dbReference type="InterPro" id="IPR029063">
    <property type="entry name" value="SAM-dependent_MTases_sf"/>
</dbReference>
<evidence type="ECO:0000313" key="4">
    <source>
        <dbReference type="Proteomes" id="UP000464378"/>
    </source>
</evidence>
<dbReference type="Proteomes" id="UP000464378">
    <property type="component" value="Chromosome"/>
</dbReference>
<protein>
    <recommendedName>
        <fullName evidence="5">PABS domain-containing protein</fullName>
    </recommendedName>
</protein>
<keyword evidence="2" id="KW-0812">Transmembrane</keyword>
<dbReference type="InParanoid" id="A0A6C2YP29"/>
<dbReference type="PANTHER" id="PTHR43317">
    <property type="entry name" value="THERMOSPERMINE SYNTHASE ACAULIS5"/>
    <property type="match status" value="1"/>
</dbReference>
<dbReference type="Gene3D" id="3.40.50.150">
    <property type="entry name" value="Vaccinia Virus protein VP39"/>
    <property type="match status" value="1"/>
</dbReference>
<keyword evidence="1" id="KW-0620">Polyamine biosynthesis</keyword>
<evidence type="ECO:0000256" key="1">
    <source>
        <dbReference type="ARBA" id="ARBA00023115"/>
    </source>
</evidence>
<name>A0A6C2YP29_9BACT</name>
<evidence type="ECO:0008006" key="5">
    <source>
        <dbReference type="Google" id="ProtNLM"/>
    </source>
</evidence>
<dbReference type="EMBL" id="LR593887">
    <property type="protein sequence ID" value="VTS04128.1"/>
    <property type="molecule type" value="Genomic_DNA"/>
</dbReference>
<feature type="transmembrane region" description="Helical" evidence="2">
    <location>
        <begin position="443"/>
        <end position="464"/>
    </location>
</feature>
<accession>A0A6C2YP29</accession>
<evidence type="ECO:0000256" key="2">
    <source>
        <dbReference type="SAM" id="Phobius"/>
    </source>
</evidence>
<feature type="transmembrane region" description="Helical" evidence="2">
    <location>
        <begin position="184"/>
        <end position="205"/>
    </location>
</feature>
<feature type="transmembrane region" description="Helical" evidence="2">
    <location>
        <begin position="264"/>
        <end position="283"/>
    </location>
</feature>
<dbReference type="EMBL" id="LR586016">
    <property type="protein sequence ID" value="VIP03378.1"/>
    <property type="molecule type" value="Genomic_DNA"/>
</dbReference>
<dbReference type="SUPFAM" id="SSF53335">
    <property type="entry name" value="S-adenosyl-L-methionine-dependent methyltransferases"/>
    <property type="match status" value="1"/>
</dbReference>
<keyword evidence="2" id="KW-1133">Transmembrane helix</keyword>
<feature type="transmembrane region" description="Helical" evidence="2">
    <location>
        <begin position="109"/>
        <end position="131"/>
    </location>
</feature>
<dbReference type="GO" id="GO:0006596">
    <property type="term" value="P:polyamine biosynthetic process"/>
    <property type="evidence" value="ECO:0007669"/>
    <property type="project" value="UniProtKB-KW"/>
</dbReference>
<reference evidence="3" key="1">
    <citation type="submission" date="2019-04" db="EMBL/GenBank/DDBJ databases">
        <authorList>
            <consortium name="Science for Life Laboratories"/>
        </authorList>
    </citation>
    <scope>NUCLEOTIDE SEQUENCE</scope>
    <source>
        <strain evidence="3">MBLW1</strain>
    </source>
</reference>
<keyword evidence="4" id="KW-1185">Reference proteome</keyword>
<organism evidence="3">
    <name type="scientific">Tuwongella immobilis</name>
    <dbReference type="NCBI Taxonomy" id="692036"/>
    <lineage>
        <taxon>Bacteria</taxon>
        <taxon>Pseudomonadati</taxon>
        <taxon>Planctomycetota</taxon>
        <taxon>Planctomycetia</taxon>
        <taxon>Gemmatales</taxon>
        <taxon>Gemmataceae</taxon>
        <taxon>Tuwongella</taxon>
    </lineage>
</organism>
<feature type="transmembrane region" description="Helical" evidence="2">
    <location>
        <begin position="71"/>
        <end position="89"/>
    </location>
</feature>
<keyword evidence="2" id="KW-0472">Membrane</keyword>
<dbReference type="KEGG" id="tim:GMBLW1_05820"/>
<gene>
    <name evidence="3" type="ORF">GMBLW1_05820</name>
</gene>
<evidence type="ECO:0000313" key="3">
    <source>
        <dbReference type="EMBL" id="VIP03378.1"/>
    </source>
</evidence>
<feature type="transmembrane region" description="Helical" evidence="2">
    <location>
        <begin position="351"/>
        <end position="374"/>
    </location>
</feature>
<dbReference type="RefSeq" id="WP_162658453.1">
    <property type="nucleotide sequence ID" value="NZ_LR593887.1"/>
</dbReference>
<dbReference type="PANTHER" id="PTHR43317:SF1">
    <property type="entry name" value="THERMOSPERMINE SYNTHASE ACAULIS5"/>
    <property type="match status" value="1"/>
</dbReference>
<sequence>MPLFYALTLFLSASLLFMVQPMVGRMVLPLLGGTPAVWNTCMLFFQILLLLGYIYAHVVGTRLALRQQVKVHLGVLGLAFASMLVATLLTSNHSAIAVLSSLSPQGLKYPYLGILAVLTVAIGLPFFAVSTSAPLLQKWFSESGHPSAKDPYFLYSASNIGSLIALLGYPFFIESMLVVRSQTWMWAFGFGLLAIAIYQCSQLLWRQMELTPPVKPLNDVKVVADDSPAPSLITRLKWIALSFVPSSLMLSVTTYITTDIASLALLWVIPLSLYLISFIIAFAKMPPLFMTILTLCAPVFILLLLFMMNSGNEPDYAIKLLLHVINFGVLAIVCHGELARQRPSTKYLTEFYLWMSVGGMLGGLFNGLIAPLVFNSTFEYQITLVIACLVLPKLEVTGPSSFRSHMLDIMLPLVVYILAIQLEDNSEKLADVTRTIQQNLKIPFDNLALVVIYGFPAMIAYFFVERPVRFALTVALLFVFGYQSDMRFLNERMKLRERSFFGVLKVESDELSNRLVHGTTLHGTQNRYALEFQIVSTLAPMGLTSPMLIPIVLQEADEVWRAPLGRTPETYYHRTGPVGSIFKAMERVNPKGEIGMIGLGTGSLTCYLKPGQRGTIFEIDTKVVNIVENLPEPSDPYFTYLKRAREQGAIIEYQMGDARLKLEEVTDRKFSVLLVDAFSSDAIPVHLLTLEALKLYFDRVEADGFVCLHISNRHLNLEFVCERLARELGVTARVMNDGDDQYFGKTASTWVVMTRTEKAIEPLTADPRWTKLDVDEYVPVWTDDFSSLLSVLRFKQVRKFRAFFGMGAPVSDDE</sequence>
<feature type="transmembrane region" description="Helical" evidence="2">
    <location>
        <begin position="320"/>
        <end position="339"/>
    </location>
</feature>
<dbReference type="AlphaFoldDB" id="A0A6C2YP29"/>
<feature type="transmembrane region" description="Helical" evidence="2">
    <location>
        <begin position="37"/>
        <end position="59"/>
    </location>
</feature>
<feature type="transmembrane region" description="Helical" evidence="2">
    <location>
        <begin position="288"/>
        <end position="308"/>
    </location>
</feature>
<proteinExistence type="predicted"/>
<feature type="transmembrane region" description="Helical" evidence="2">
    <location>
        <begin position="152"/>
        <end position="172"/>
    </location>
</feature>